<dbReference type="OrthoDB" id="420195at2759"/>
<dbReference type="GO" id="GO:0006457">
    <property type="term" value="P:protein folding"/>
    <property type="evidence" value="ECO:0007669"/>
    <property type="project" value="TreeGrafter"/>
</dbReference>
<evidence type="ECO:0000256" key="2">
    <source>
        <dbReference type="ARBA" id="ARBA00022803"/>
    </source>
</evidence>
<evidence type="ECO:0000313" key="8">
    <source>
        <dbReference type="Proteomes" id="UP001150538"/>
    </source>
</evidence>
<accession>A0A9W7ZZ90</accession>
<feature type="compositionally biased region" description="Acidic residues" evidence="5">
    <location>
        <begin position="238"/>
        <end position="249"/>
    </location>
</feature>
<keyword evidence="2" id="KW-0802">TPR repeat</keyword>
<dbReference type="Gene3D" id="1.25.40.10">
    <property type="entry name" value="Tetratricopeptide repeat domain"/>
    <property type="match status" value="1"/>
</dbReference>
<dbReference type="InterPro" id="IPR019734">
    <property type="entry name" value="TPR_rpt"/>
</dbReference>
<dbReference type="GO" id="GO:0005829">
    <property type="term" value="C:cytosol"/>
    <property type="evidence" value="ECO:0007669"/>
    <property type="project" value="TreeGrafter"/>
</dbReference>
<proteinExistence type="inferred from homology"/>
<feature type="region of interest" description="Disordered" evidence="5">
    <location>
        <begin position="232"/>
        <end position="253"/>
    </location>
</feature>
<dbReference type="InterPro" id="IPR011990">
    <property type="entry name" value="TPR-like_helical_dom_sf"/>
</dbReference>
<dbReference type="GO" id="GO:0030544">
    <property type="term" value="F:Hsp70 protein binding"/>
    <property type="evidence" value="ECO:0007669"/>
    <property type="project" value="TreeGrafter"/>
</dbReference>
<dbReference type="SUPFAM" id="SSF48452">
    <property type="entry name" value="TPR-like"/>
    <property type="match status" value="1"/>
</dbReference>
<keyword evidence="4" id="KW-0175">Coiled coil</keyword>
<feature type="coiled-coil region" evidence="4">
    <location>
        <begin position="192"/>
        <end position="219"/>
    </location>
</feature>
<dbReference type="Pfam" id="PF18972">
    <property type="entry name" value="Wheel"/>
    <property type="match status" value="1"/>
</dbReference>
<dbReference type="GO" id="GO:0005634">
    <property type="term" value="C:nucleus"/>
    <property type="evidence" value="ECO:0007669"/>
    <property type="project" value="TreeGrafter"/>
</dbReference>
<sequence>MGEAVENKSSKGQQPAGPEKFNVEGAFNPDNLDKELNSVPLFMRNLPKPDDLDDNVALAALQSLAYEGTPEEIALNFKEQGNEAFKDKNFRDAIKYYTQALEQNFEDDILRAVIFVNRAASNLELKNYRSAINDCAETLNIDQKNIKALFRSAKACYFLEKLEEAIDCCDIGLKIDPENTALTTLRTRCIARKEELDTMERKRQERREKRQKERKLLAEAIKIRGLKFEVRKPTSANESDDELGDEEGEKLDPWENKSGKQVILDENSGHLAWPVFFLYPEHKESDFVEAFDEATTLGEQISVVLQTPAPWDIGPSSPYYTPNNVDLYFIHRPENGLEDDEILVKVNIQCPLGTALSHPKYQIVNGIPSFIVLQKSGEFREKFLDEYRKRRQRQERSKGK</sequence>
<evidence type="ECO:0000256" key="5">
    <source>
        <dbReference type="SAM" id="MobiDB-lite"/>
    </source>
</evidence>
<dbReference type="PANTHER" id="PTHR46035:SF1">
    <property type="entry name" value="TETRATRICOPEPTIDE REPEAT PROTEIN 4"/>
    <property type="match status" value="1"/>
</dbReference>
<evidence type="ECO:0000313" key="7">
    <source>
        <dbReference type="EMBL" id="KAJ1919698.1"/>
    </source>
</evidence>
<evidence type="ECO:0000256" key="4">
    <source>
        <dbReference type="SAM" id="Coils"/>
    </source>
</evidence>
<dbReference type="GO" id="GO:0051879">
    <property type="term" value="F:Hsp90 protein binding"/>
    <property type="evidence" value="ECO:0007669"/>
    <property type="project" value="InterPro"/>
</dbReference>
<keyword evidence="8" id="KW-1185">Reference proteome</keyword>
<dbReference type="CDD" id="cd21380">
    <property type="entry name" value="CTWD_Cns1"/>
    <property type="match status" value="1"/>
</dbReference>
<feature type="domain" description="Cns1/TTC4 wheel" evidence="6">
    <location>
        <begin position="268"/>
        <end position="387"/>
    </location>
</feature>
<evidence type="ECO:0000259" key="6">
    <source>
        <dbReference type="Pfam" id="PF18972"/>
    </source>
</evidence>
<dbReference type="AlphaFoldDB" id="A0A9W7ZZ90"/>
<dbReference type="SMART" id="SM00028">
    <property type="entry name" value="TPR"/>
    <property type="match status" value="3"/>
</dbReference>
<dbReference type="EMBL" id="JANBPU010000023">
    <property type="protein sequence ID" value="KAJ1919698.1"/>
    <property type="molecule type" value="Genomic_DNA"/>
</dbReference>
<protein>
    <submittedName>
        <fullName evidence="7">HSP70/90 co-chaperone</fullName>
    </submittedName>
</protein>
<dbReference type="PANTHER" id="PTHR46035">
    <property type="entry name" value="TETRATRICOPEPTIDE REPEAT PROTEIN 4"/>
    <property type="match status" value="1"/>
</dbReference>
<keyword evidence="1" id="KW-0677">Repeat</keyword>
<comment type="caution">
    <text evidence="7">The sequence shown here is derived from an EMBL/GenBank/DDBJ whole genome shotgun (WGS) entry which is preliminary data.</text>
</comment>
<evidence type="ECO:0000256" key="3">
    <source>
        <dbReference type="ARBA" id="ARBA00023602"/>
    </source>
</evidence>
<dbReference type="Proteomes" id="UP001150538">
    <property type="component" value="Unassembled WGS sequence"/>
</dbReference>
<comment type="similarity">
    <text evidence="3">Belongs to the TTC4 family.</text>
</comment>
<reference evidence="7" key="1">
    <citation type="submission" date="2022-07" db="EMBL/GenBank/DDBJ databases">
        <title>Phylogenomic reconstructions and comparative analyses of Kickxellomycotina fungi.</title>
        <authorList>
            <person name="Reynolds N.K."/>
            <person name="Stajich J.E."/>
            <person name="Barry K."/>
            <person name="Grigoriev I.V."/>
            <person name="Crous P."/>
            <person name="Smith M.E."/>
        </authorList>
    </citation>
    <scope>NUCLEOTIDE SEQUENCE</scope>
    <source>
        <strain evidence="7">NBRC 100468</strain>
    </source>
</reference>
<dbReference type="InterPro" id="IPR044059">
    <property type="entry name" value="Csn1/TTC4_wheel"/>
</dbReference>
<feature type="region of interest" description="Disordered" evidence="5">
    <location>
        <begin position="1"/>
        <end position="29"/>
    </location>
</feature>
<gene>
    <name evidence="7" type="primary">CNS1</name>
    <name evidence="7" type="ORF">H4219_001839</name>
</gene>
<name>A0A9W7ZZ90_9FUNG</name>
<organism evidence="7 8">
    <name type="scientific">Mycoemilia scoparia</name>
    <dbReference type="NCBI Taxonomy" id="417184"/>
    <lineage>
        <taxon>Eukaryota</taxon>
        <taxon>Fungi</taxon>
        <taxon>Fungi incertae sedis</taxon>
        <taxon>Zoopagomycota</taxon>
        <taxon>Kickxellomycotina</taxon>
        <taxon>Kickxellomycetes</taxon>
        <taxon>Kickxellales</taxon>
        <taxon>Kickxellaceae</taxon>
        <taxon>Mycoemilia</taxon>
    </lineage>
</organism>
<evidence type="ECO:0000256" key="1">
    <source>
        <dbReference type="ARBA" id="ARBA00022737"/>
    </source>
</evidence>